<protein>
    <recommendedName>
        <fullName evidence="1">Pyrroloquinoline quinone-dependent pyranose dehydrogenase beta-propeller domain-containing protein</fullName>
    </recommendedName>
</protein>
<reference evidence="2 3" key="1">
    <citation type="journal article" date="2019" name="Mol. Biol. Evol.">
        <title>Blast fungal genomes show frequent chromosomal changes, gene gains and losses, and effector gene turnover.</title>
        <authorList>
            <person name="Gomez Luciano L.B."/>
            <person name="Jason Tsai I."/>
            <person name="Chuma I."/>
            <person name="Tosa Y."/>
            <person name="Chen Y.H."/>
            <person name="Li J.Y."/>
            <person name="Li M.Y."/>
            <person name="Jade Lu M.Y."/>
            <person name="Nakayashiki H."/>
            <person name="Li W.H."/>
        </authorList>
    </citation>
    <scope>NUCLEOTIDE SEQUENCE [LARGE SCALE GENOMIC DNA]</scope>
    <source>
        <strain evidence="2">MZ5-1-6</strain>
    </source>
</reference>
<evidence type="ECO:0000313" key="3">
    <source>
        <dbReference type="Proteomes" id="UP000294847"/>
    </source>
</evidence>
<dbReference type="Pfam" id="PF22807">
    <property type="entry name" value="TrAA12"/>
    <property type="match status" value="1"/>
</dbReference>
<evidence type="ECO:0000313" key="2">
    <source>
        <dbReference type="EMBL" id="QBZ61848.1"/>
    </source>
</evidence>
<dbReference type="AlphaFoldDB" id="A0A4V1C719"/>
<dbReference type="InterPro" id="IPR051262">
    <property type="entry name" value="SMP-30/CGR1_Lactonase"/>
</dbReference>
<dbReference type="PANTHER" id="PTHR47572:SF4">
    <property type="entry name" value="LACTONASE DRP35"/>
    <property type="match status" value="1"/>
</dbReference>
<dbReference type="Proteomes" id="UP000294847">
    <property type="component" value="Chromosome 4"/>
</dbReference>
<dbReference type="InterPro" id="IPR011041">
    <property type="entry name" value="Quinoprot_gluc/sorb_DH_b-prop"/>
</dbReference>
<dbReference type="SUPFAM" id="SSF50952">
    <property type="entry name" value="Soluble quinoprotein glucose dehydrogenase"/>
    <property type="match status" value="1"/>
</dbReference>
<accession>A0A4V1C719</accession>
<dbReference type="InterPro" id="IPR011042">
    <property type="entry name" value="6-blade_b-propeller_TolB-like"/>
</dbReference>
<proteinExistence type="predicted"/>
<feature type="domain" description="Pyrroloquinoline quinone-dependent pyranose dehydrogenase beta-propeller" evidence="1">
    <location>
        <begin position="34"/>
        <end position="424"/>
    </location>
</feature>
<gene>
    <name evidence="2" type="ORF">PoMZ_08806</name>
</gene>
<dbReference type="EMBL" id="CP034207">
    <property type="protein sequence ID" value="QBZ61848.1"/>
    <property type="molecule type" value="Genomic_DNA"/>
</dbReference>
<dbReference type="PANTHER" id="PTHR47572">
    <property type="entry name" value="LIPOPROTEIN-RELATED"/>
    <property type="match status" value="1"/>
</dbReference>
<dbReference type="Gene3D" id="2.120.10.30">
    <property type="entry name" value="TolB, C-terminal domain"/>
    <property type="match status" value="1"/>
</dbReference>
<sequence>MAPSSWVLAAASLLFGQALAQCQGTSPTPRWNIQMESGYKSKLLLTGLSTPRGVDFDRQGNLLIVERGRGISYVKLTEAADGSVCVQEKKLLINDAQLNHGIAMSPDGNMLYVSSTENVYQYVYDGVAGTATSRKTLVTGMTVPGTTHPTRSLLVSRADPDLLLVQRGSNGNLDADAAREEIGRSVVRYFNISDVAAASQPFATGGSLLGMGLRNSEAIGENVPRGEFWSVENSVDNLARQGRTINNENPAEEMNFHGRIEAGNPRLGGNYGYPECVTAWELSTLANPALSVGSQIAITVPVGGNVSAADAACQKYIAPRLSFPSHTAPLDVKFTADGKYAFIAFHGSWNRSPPDGYRVERVEFGADGQPVANSTSKTAGVTVMKNGNNAVCPGQCFRPVGLAFDNKGRLFMSSDSTGEVYVLSGGTGLGA</sequence>
<dbReference type="InterPro" id="IPR054539">
    <property type="entry name" value="Beta-prop_PDH"/>
</dbReference>
<name>A0A4V1C719_PYROR</name>
<organism evidence="2 3">
    <name type="scientific">Pyricularia oryzae</name>
    <name type="common">Rice blast fungus</name>
    <name type="synonym">Magnaporthe oryzae</name>
    <dbReference type="NCBI Taxonomy" id="318829"/>
    <lineage>
        <taxon>Eukaryota</taxon>
        <taxon>Fungi</taxon>
        <taxon>Dikarya</taxon>
        <taxon>Ascomycota</taxon>
        <taxon>Pezizomycotina</taxon>
        <taxon>Sordariomycetes</taxon>
        <taxon>Sordariomycetidae</taxon>
        <taxon>Magnaporthales</taxon>
        <taxon>Pyriculariaceae</taxon>
        <taxon>Pyricularia</taxon>
    </lineage>
</organism>
<evidence type="ECO:0000259" key="1">
    <source>
        <dbReference type="Pfam" id="PF22807"/>
    </source>
</evidence>